<proteinExistence type="predicted"/>
<dbReference type="InterPro" id="IPR005467">
    <property type="entry name" value="His_kinase_dom"/>
</dbReference>
<keyword evidence="6 11" id="KW-0812">Transmembrane</keyword>
<dbReference type="SUPFAM" id="SSF47384">
    <property type="entry name" value="Homodimeric domain of signal transducing histidine kinase"/>
    <property type="match status" value="1"/>
</dbReference>
<evidence type="ECO:0000259" key="12">
    <source>
        <dbReference type="PROSITE" id="PS50109"/>
    </source>
</evidence>
<dbReference type="Gene3D" id="1.10.287.130">
    <property type="match status" value="1"/>
</dbReference>
<organism evidence="13 14">
    <name type="scientific">Lentilactobacillus fungorum</name>
    <dbReference type="NCBI Taxonomy" id="2201250"/>
    <lineage>
        <taxon>Bacteria</taxon>
        <taxon>Bacillati</taxon>
        <taxon>Bacillota</taxon>
        <taxon>Bacilli</taxon>
        <taxon>Lactobacillales</taxon>
        <taxon>Lactobacillaceae</taxon>
        <taxon>Lentilactobacillus</taxon>
    </lineage>
</organism>
<evidence type="ECO:0000256" key="1">
    <source>
        <dbReference type="ARBA" id="ARBA00000085"/>
    </source>
</evidence>
<evidence type="ECO:0000256" key="5">
    <source>
        <dbReference type="ARBA" id="ARBA00022679"/>
    </source>
</evidence>
<dbReference type="InterPro" id="IPR036890">
    <property type="entry name" value="HATPase_C_sf"/>
</dbReference>
<comment type="catalytic activity">
    <reaction evidence="1">
        <text>ATP + protein L-histidine = ADP + protein N-phospho-L-histidine.</text>
        <dbReference type="EC" id="2.7.13.3"/>
    </reaction>
</comment>
<accession>A0ABQ3VZ12</accession>
<dbReference type="InterPro" id="IPR004358">
    <property type="entry name" value="Sig_transdc_His_kin-like_C"/>
</dbReference>
<comment type="subcellular location">
    <subcellularLocation>
        <location evidence="2">Membrane</location>
    </subcellularLocation>
</comment>
<keyword evidence="14" id="KW-1185">Reference proteome</keyword>
<evidence type="ECO:0000256" key="6">
    <source>
        <dbReference type="ARBA" id="ARBA00022692"/>
    </source>
</evidence>
<dbReference type="InterPro" id="IPR050428">
    <property type="entry name" value="TCS_sensor_his_kinase"/>
</dbReference>
<dbReference type="Gene3D" id="3.30.565.10">
    <property type="entry name" value="Histidine kinase-like ATPase, C-terminal domain"/>
    <property type="match status" value="1"/>
</dbReference>
<sequence>MIRVRLKKNRTTAEAIRHNFIIVFTFFALLTGAAVVTVVGVNLVHQRQTESAELLKSLNRSFIDDKPDWTQWRKNSSINTQNTYVKVTDEAGSASQKQTFYSRGAKQFLALQQTKIFKKLALPFFPALVYTKHYGLFYYRSGERRGQHKNIRSEIWLSLNPVVDTLISVVLVVLLTLLVSLLIGWFVISLVAKRLTRSLEVLETTARKHSQSVVNIESLLPVPDSPSEVRELSISFNELLSAIIENNKKEKAFISNASHELRTPIAAIRGHISLVKRRGKTHPEIVDRSLHFIDDESAKMQSLVNSLLALSRADKGIVEKSPFDLAGIVNETVEEQRVVLSQTIQVLGAKSATVFANQTSISQILSILLDNAGKYSPPDSIITVRIRQTASDTVLSIEDQGAGISAAEKRHIFDRFYRGDHAHNSEIVGNGLGLAIALQLANLNGLQLTVTDVTPHGASFNLIFDPSKFH</sequence>
<keyword evidence="9" id="KW-0902">Two-component regulatory system</keyword>
<protein>
    <recommendedName>
        <fullName evidence="3">histidine kinase</fullName>
        <ecNumber evidence="3">2.7.13.3</ecNumber>
    </recommendedName>
</protein>
<dbReference type="GO" id="GO:0016301">
    <property type="term" value="F:kinase activity"/>
    <property type="evidence" value="ECO:0007669"/>
    <property type="project" value="UniProtKB-KW"/>
</dbReference>
<dbReference type="PRINTS" id="PR00344">
    <property type="entry name" value="BCTRLSENSOR"/>
</dbReference>
<reference evidence="13 14" key="1">
    <citation type="journal article" date="2021" name="Int. J. Syst. Evol. Microbiol.">
        <title>Lentilactobacillus fungorum sp. nov., isolated from spent mushroom substrates.</title>
        <authorList>
            <person name="Tohno M."/>
            <person name="Tanizawa Y."/>
            <person name="Kojima Y."/>
            <person name="Sakamoto M."/>
            <person name="Ohkuma M."/>
            <person name="Kobayashi H."/>
        </authorList>
    </citation>
    <scope>NUCLEOTIDE SEQUENCE [LARGE SCALE GENOMIC DNA]</scope>
    <source>
        <strain evidence="13 14">YK48G</strain>
    </source>
</reference>
<keyword evidence="4" id="KW-0597">Phosphoprotein</keyword>
<dbReference type="PANTHER" id="PTHR45436:SF5">
    <property type="entry name" value="SENSOR HISTIDINE KINASE TRCS"/>
    <property type="match status" value="1"/>
</dbReference>
<dbReference type="PROSITE" id="PS50109">
    <property type="entry name" value="HIS_KIN"/>
    <property type="match status" value="1"/>
</dbReference>
<dbReference type="CDD" id="cd00075">
    <property type="entry name" value="HATPase"/>
    <property type="match status" value="1"/>
</dbReference>
<evidence type="ECO:0000256" key="7">
    <source>
        <dbReference type="ARBA" id="ARBA00022777"/>
    </source>
</evidence>
<dbReference type="SMART" id="SM00388">
    <property type="entry name" value="HisKA"/>
    <property type="match status" value="1"/>
</dbReference>
<dbReference type="Proteomes" id="UP000604765">
    <property type="component" value="Unassembled WGS sequence"/>
</dbReference>
<dbReference type="EC" id="2.7.13.3" evidence="3"/>
<gene>
    <name evidence="13" type="ORF">YK48G_12250</name>
</gene>
<evidence type="ECO:0000256" key="9">
    <source>
        <dbReference type="ARBA" id="ARBA00023012"/>
    </source>
</evidence>
<keyword evidence="7 13" id="KW-0418">Kinase</keyword>
<dbReference type="Pfam" id="PF02518">
    <property type="entry name" value="HATPase_c"/>
    <property type="match status" value="1"/>
</dbReference>
<dbReference type="PANTHER" id="PTHR45436">
    <property type="entry name" value="SENSOR HISTIDINE KINASE YKOH"/>
    <property type="match status" value="1"/>
</dbReference>
<feature type="transmembrane region" description="Helical" evidence="11">
    <location>
        <begin position="20"/>
        <end position="44"/>
    </location>
</feature>
<dbReference type="InterPro" id="IPR003594">
    <property type="entry name" value="HATPase_dom"/>
</dbReference>
<dbReference type="InterPro" id="IPR036097">
    <property type="entry name" value="HisK_dim/P_sf"/>
</dbReference>
<evidence type="ECO:0000256" key="3">
    <source>
        <dbReference type="ARBA" id="ARBA00012438"/>
    </source>
</evidence>
<evidence type="ECO:0000256" key="8">
    <source>
        <dbReference type="ARBA" id="ARBA00022989"/>
    </source>
</evidence>
<dbReference type="EMBL" id="BNJR01000012">
    <property type="protein sequence ID" value="GHP13800.1"/>
    <property type="molecule type" value="Genomic_DNA"/>
</dbReference>
<keyword evidence="10 11" id="KW-0472">Membrane</keyword>
<feature type="domain" description="Histidine kinase" evidence="12">
    <location>
        <begin position="256"/>
        <end position="468"/>
    </location>
</feature>
<dbReference type="Gene3D" id="6.10.340.10">
    <property type="match status" value="1"/>
</dbReference>
<dbReference type="InterPro" id="IPR003661">
    <property type="entry name" value="HisK_dim/P_dom"/>
</dbReference>
<feature type="transmembrane region" description="Helical" evidence="11">
    <location>
        <begin position="166"/>
        <end position="188"/>
    </location>
</feature>
<dbReference type="CDD" id="cd00082">
    <property type="entry name" value="HisKA"/>
    <property type="match status" value="1"/>
</dbReference>
<dbReference type="Pfam" id="PF00512">
    <property type="entry name" value="HisKA"/>
    <property type="match status" value="1"/>
</dbReference>
<keyword evidence="8 11" id="KW-1133">Transmembrane helix</keyword>
<name>A0ABQ3VZ12_9LACO</name>
<dbReference type="SUPFAM" id="SSF55874">
    <property type="entry name" value="ATPase domain of HSP90 chaperone/DNA topoisomerase II/histidine kinase"/>
    <property type="match status" value="1"/>
</dbReference>
<evidence type="ECO:0000256" key="2">
    <source>
        <dbReference type="ARBA" id="ARBA00004370"/>
    </source>
</evidence>
<dbReference type="SMART" id="SM00387">
    <property type="entry name" value="HATPase_c"/>
    <property type="match status" value="1"/>
</dbReference>
<comment type="caution">
    <text evidence="13">The sequence shown here is derived from an EMBL/GenBank/DDBJ whole genome shotgun (WGS) entry which is preliminary data.</text>
</comment>
<evidence type="ECO:0000313" key="14">
    <source>
        <dbReference type="Proteomes" id="UP000604765"/>
    </source>
</evidence>
<evidence type="ECO:0000256" key="10">
    <source>
        <dbReference type="ARBA" id="ARBA00023136"/>
    </source>
</evidence>
<keyword evidence="5" id="KW-0808">Transferase</keyword>
<evidence type="ECO:0000256" key="11">
    <source>
        <dbReference type="SAM" id="Phobius"/>
    </source>
</evidence>
<evidence type="ECO:0000256" key="4">
    <source>
        <dbReference type="ARBA" id="ARBA00022553"/>
    </source>
</evidence>
<evidence type="ECO:0000313" key="13">
    <source>
        <dbReference type="EMBL" id="GHP13800.1"/>
    </source>
</evidence>